<dbReference type="Proteomes" id="UP001328107">
    <property type="component" value="Unassembled WGS sequence"/>
</dbReference>
<protein>
    <submittedName>
        <fullName evidence="3">Uncharacterized protein</fullName>
    </submittedName>
</protein>
<keyword evidence="1" id="KW-0175">Coiled coil</keyword>
<dbReference type="EMBL" id="BTRK01000002">
    <property type="protein sequence ID" value="GMR34862.1"/>
    <property type="molecule type" value="Genomic_DNA"/>
</dbReference>
<evidence type="ECO:0000256" key="1">
    <source>
        <dbReference type="SAM" id="Coils"/>
    </source>
</evidence>
<gene>
    <name evidence="3" type="ORF">PMAYCL1PPCAC_05057</name>
</gene>
<keyword evidence="4" id="KW-1185">Reference proteome</keyword>
<keyword evidence="2" id="KW-0732">Signal</keyword>
<feature type="coiled-coil region" evidence="1">
    <location>
        <begin position="62"/>
        <end position="138"/>
    </location>
</feature>
<accession>A0AAN5C9K0</accession>
<sequence length="265" mass="29336">MSSLPSLLSVLLYLLTGALLLTAVEEEEERGVAVVMDAIDAPVDTIERPLQLSTNALPDEKISKEERQARKLLRKKKKRLRELRDEIRQLGKTNEGLKAAKFVRSRDEKWKRRMLVRLDAITRRLDRLEALIVESTSRTTAKNREAEKTRKMQDRHFASISRSLNGEAGMGCSSHRDCRPGRCCHTAASSVATGAAAAATVPAATCVRHDLSETSTCSDSCQCTLQLQCYAPKDNTTQPVCKRASSTDIVSGIYLNDANAIFENS</sequence>
<evidence type="ECO:0000313" key="4">
    <source>
        <dbReference type="Proteomes" id="UP001328107"/>
    </source>
</evidence>
<comment type="caution">
    <text evidence="3">The sequence shown here is derived from an EMBL/GenBank/DDBJ whole genome shotgun (WGS) entry which is preliminary data.</text>
</comment>
<reference evidence="4" key="1">
    <citation type="submission" date="2022-10" db="EMBL/GenBank/DDBJ databases">
        <title>Genome assembly of Pristionchus species.</title>
        <authorList>
            <person name="Yoshida K."/>
            <person name="Sommer R.J."/>
        </authorList>
    </citation>
    <scope>NUCLEOTIDE SEQUENCE [LARGE SCALE GENOMIC DNA]</scope>
    <source>
        <strain evidence="4">RS5460</strain>
    </source>
</reference>
<organism evidence="3 4">
    <name type="scientific">Pristionchus mayeri</name>
    <dbReference type="NCBI Taxonomy" id="1317129"/>
    <lineage>
        <taxon>Eukaryota</taxon>
        <taxon>Metazoa</taxon>
        <taxon>Ecdysozoa</taxon>
        <taxon>Nematoda</taxon>
        <taxon>Chromadorea</taxon>
        <taxon>Rhabditida</taxon>
        <taxon>Rhabditina</taxon>
        <taxon>Diplogasteromorpha</taxon>
        <taxon>Diplogasteroidea</taxon>
        <taxon>Neodiplogasteridae</taxon>
        <taxon>Pristionchus</taxon>
    </lineage>
</organism>
<feature type="signal peptide" evidence="2">
    <location>
        <begin position="1"/>
        <end position="26"/>
    </location>
</feature>
<evidence type="ECO:0000256" key="2">
    <source>
        <dbReference type="SAM" id="SignalP"/>
    </source>
</evidence>
<feature type="chain" id="PRO_5042945492" evidence="2">
    <location>
        <begin position="27"/>
        <end position="265"/>
    </location>
</feature>
<name>A0AAN5C9K0_9BILA</name>
<proteinExistence type="predicted"/>
<evidence type="ECO:0000313" key="3">
    <source>
        <dbReference type="EMBL" id="GMR34862.1"/>
    </source>
</evidence>
<dbReference type="AlphaFoldDB" id="A0AAN5C9K0"/>